<dbReference type="HAMAP" id="MF_01151">
    <property type="entry name" value="GrpE"/>
    <property type="match status" value="1"/>
</dbReference>
<dbReference type="PRINTS" id="PR00773">
    <property type="entry name" value="GRPEPROTEIN"/>
</dbReference>
<dbReference type="Proteomes" id="UP000228812">
    <property type="component" value="Unassembled WGS sequence"/>
</dbReference>
<evidence type="ECO:0000313" key="6">
    <source>
        <dbReference type="EMBL" id="PIP29877.1"/>
    </source>
</evidence>
<evidence type="ECO:0000256" key="5">
    <source>
        <dbReference type="SAM" id="MobiDB-lite"/>
    </source>
</evidence>
<dbReference type="GO" id="GO:0051087">
    <property type="term" value="F:protein-folding chaperone binding"/>
    <property type="evidence" value="ECO:0007669"/>
    <property type="project" value="InterPro"/>
</dbReference>
<organism evidence="6 7">
    <name type="scientific">Candidatus Jorgensenbacteria bacterium CG23_combo_of_CG06-09_8_20_14_all_54_14</name>
    <dbReference type="NCBI Taxonomy" id="1974595"/>
    <lineage>
        <taxon>Bacteria</taxon>
        <taxon>Candidatus Joergenseniibacteriota</taxon>
    </lineage>
</organism>
<dbReference type="GO" id="GO:0005737">
    <property type="term" value="C:cytoplasm"/>
    <property type="evidence" value="ECO:0007669"/>
    <property type="project" value="UniProtKB-SubCell"/>
</dbReference>
<dbReference type="PANTHER" id="PTHR21237">
    <property type="entry name" value="GRPE PROTEIN"/>
    <property type="match status" value="1"/>
</dbReference>
<dbReference type="GO" id="GO:0000774">
    <property type="term" value="F:adenyl-nucleotide exchange factor activity"/>
    <property type="evidence" value="ECO:0007669"/>
    <property type="project" value="InterPro"/>
</dbReference>
<comment type="subunit">
    <text evidence="3">Homodimer.</text>
</comment>
<dbReference type="InterPro" id="IPR000740">
    <property type="entry name" value="GrpE"/>
</dbReference>
<dbReference type="EMBL" id="PCRZ01000030">
    <property type="protein sequence ID" value="PIP29877.1"/>
    <property type="molecule type" value="Genomic_DNA"/>
</dbReference>
<feature type="region of interest" description="Disordered" evidence="5">
    <location>
        <begin position="135"/>
        <end position="161"/>
    </location>
</feature>
<evidence type="ECO:0000256" key="4">
    <source>
        <dbReference type="RuleBase" id="RU004478"/>
    </source>
</evidence>
<evidence type="ECO:0000256" key="3">
    <source>
        <dbReference type="HAMAP-Rule" id="MF_01151"/>
    </source>
</evidence>
<dbReference type="GO" id="GO:0042803">
    <property type="term" value="F:protein homodimerization activity"/>
    <property type="evidence" value="ECO:0007669"/>
    <property type="project" value="InterPro"/>
</dbReference>
<dbReference type="Gene3D" id="3.90.20.20">
    <property type="match status" value="1"/>
</dbReference>
<dbReference type="SUPFAM" id="SSF58014">
    <property type="entry name" value="Coiled-coil domain of nucleotide exchange factor GrpE"/>
    <property type="match status" value="1"/>
</dbReference>
<keyword evidence="3" id="KW-0346">Stress response</keyword>
<dbReference type="CDD" id="cd00446">
    <property type="entry name" value="GrpE"/>
    <property type="match status" value="1"/>
</dbReference>
<dbReference type="InterPro" id="IPR009012">
    <property type="entry name" value="GrpE_head"/>
</dbReference>
<accession>A0A2G9Z9P3</accession>
<evidence type="ECO:0000256" key="1">
    <source>
        <dbReference type="ARBA" id="ARBA00009054"/>
    </source>
</evidence>
<dbReference type="AlphaFoldDB" id="A0A2G9Z9P3"/>
<dbReference type="PANTHER" id="PTHR21237:SF23">
    <property type="entry name" value="GRPE PROTEIN HOMOLOG, MITOCHONDRIAL"/>
    <property type="match status" value="1"/>
</dbReference>
<protein>
    <recommendedName>
        <fullName evidence="3">Protein GrpE</fullName>
    </recommendedName>
    <alternativeName>
        <fullName evidence="3">HSP-70 cofactor</fullName>
    </alternativeName>
</protein>
<dbReference type="SUPFAM" id="SSF51064">
    <property type="entry name" value="Head domain of nucleotide exchange factor GrpE"/>
    <property type="match status" value="1"/>
</dbReference>
<comment type="similarity">
    <text evidence="1 3 4">Belongs to the GrpE family.</text>
</comment>
<evidence type="ECO:0000256" key="2">
    <source>
        <dbReference type="ARBA" id="ARBA00023186"/>
    </source>
</evidence>
<dbReference type="GO" id="GO:0051082">
    <property type="term" value="F:unfolded protein binding"/>
    <property type="evidence" value="ECO:0007669"/>
    <property type="project" value="TreeGrafter"/>
</dbReference>
<keyword evidence="3" id="KW-0963">Cytoplasm</keyword>
<gene>
    <name evidence="3 6" type="primary">grpE</name>
    <name evidence="6" type="ORF">COX26_01740</name>
</gene>
<comment type="caution">
    <text evidence="6">The sequence shown here is derived from an EMBL/GenBank/DDBJ whole genome shotgun (WGS) entry which is preliminary data.</text>
</comment>
<reference evidence="6 7" key="1">
    <citation type="submission" date="2017-09" db="EMBL/GenBank/DDBJ databases">
        <title>Depth-based differentiation of microbial function through sediment-hosted aquifers and enrichment of novel symbionts in the deep terrestrial subsurface.</title>
        <authorList>
            <person name="Probst A.J."/>
            <person name="Ladd B."/>
            <person name="Jarett J.K."/>
            <person name="Geller-Mcgrath D.E."/>
            <person name="Sieber C.M."/>
            <person name="Emerson J.B."/>
            <person name="Anantharaman K."/>
            <person name="Thomas B.C."/>
            <person name="Malmstrom R."/>
            <person name="Stieglmeier M."/>
            <person name="Klingl A."/>
            <person name="Woyke T."/>
            <person name="Ryan C.M."/>
            <person name="Banfield J.F."/>
        </authorList>
    </citation>
    <scope>NUCLEOTIDE SEQUENCE [LARGE SCALE GENOMIC DNA]</scope>
    <source>
        <strain evidence="6">CG23_combo_of_CG06-09_8_20_14_all_54_14</strain>
    </source>
</reference>
<dbReference type="Pfam" id="PF01025">
    <property type="entry name" value="GrpE"/>
    <property type="match status" value="1"/>
</dbReference>
<dbReference type="Gene3D" id="2.30.22.10">
    <property type="entry name" value="Head domain of nucleotide exchange factor GrpE"/>
    <property type="match status" value="1"/>
</dbReference>
<name>A0A2G9Z9P3_9BACT</name>
<evidence type="ECO:0000313" key="7">
    <source>
        <dbReference type="Proteomes" id="UP000228812"/>
    </source>
</evidence>
<comment type="subcellular location">
    <subcellularLocation>
        <location evidence="3">Cytoplasm</location>
    </subcellularLocation>
</comment>
<keyword evidence="2 3" id="KW-0143">Chaperone</keyword>
<dbReference type="InterPro" id="IPR013805">
    <property type="entry name" value="GrpE_CC"/>
</dbReference>
<proteinExistence type="inferred from homology"/>
<dbReference type="GO" id="GO:0006457">
    <property type="term" value="P:protein folding"/>
    <property type="evidence" value="ECO:0007669"/>
    <property type="project" value="InterPro"/>
</dbReference>
<comment type="function">
    <text evidence="3">Participates actively in the response to hyperosmotic and heat shock by preventing the aggregation of stress-denatured proteins, in association with DnaK and GrpE. It is the nucleotide exchange factor for DnaK and may function as a thermosensor. Unfolded proteins bind initially to DnaJ; upon interaction with the DnaJ-bound protein, DnaK hydrolyzes its bound ATP, resulting in the formation of a stable complex. GrpE releases ADP from DnaK; ATP binding to DnaK triggers the release of the substrate protein, thus completing the reaction cycle. Several rounds of ATP-dependent interactions between DnaJ, DnaK and GrpE are required for fully efficient folding.</text>
</comment>
<sequence>MKNRCGCSARCANSHMTMEEKEEKKEEQKIAAAEAAGAEDALGRCARERDEYLNGWKRAKADLANYRKEEEERFSVFAQFSTEALIAELLALFDSFDLGLAAVNDDGEAKRGFYLIRGQLEDILKRRGLETILAPPGTPFDPARHEGVGEMTSEYPPGTVAEEESRGYAFGGRVLRPARVKVSKGQNDNDDR</sequence>